<keyword evidence="3" id="KW-1185">Reference proteome</keyword>
<reference evidence="2" key="2">
    <citation type="submission" date="2023-05" db="EMBL/GenBank/DDBJ databases">
        <authorList>
            <person name="Fouks B."/>
        </authorList>
    </citation>
    <scope>NUCLEOTIDE SEQUENCE</scope>
    <source>
        <strain evidence="2">Stay&amp;Tobe</strain>
        <tissue evidence="2">Testes</tissue>
    </source>
</reference>
<organism evidence="2 3">
    <name type="scientific">Diploptera punctata</name>
    <name type="common">Pacific beetle cockroach</name>
    <dbReference type="NCBI Taxonomy" id="6984"/>
    <lineage>
        <taxon>Eukaryota</taxon>
        <taxon>Metazoa</taxon>
        <taxon>Ecdysozoa</taxon>
        <taxon>Arthropoda</taxon>
        <taxon>Hexapoda</taxon>
        <taxon>Insecta</taxon>
        <taxon>Pterygota</taxon>
        <taxon>Neoptera</taxon>
        <taxon>Polyneoptera</taxon>
        <taxon>Dictyoptera</taxon>
        <taxon>Blattodea</taxon>
        <taxon>Blaberoidea</taxon>
        <taxon>Blaberidae</taxon>
        <taxon>Diplopterinae</taxon>
        <taxon>Diploptera</taxon>
    </lineage>
</organism>
<evidence type="ECO:0000313" key="2">
    <source>
        <dbReference type="EMBL" id="KAJ9580341.1"/>
    </source>
</evidence>
<accession>A0AAD7ZH12</accession>
<keyword evidence="1" id="KW-0812">Transmembrane</keyword>
<sequence length="95" mass="11125">FWTRFNLNLNTCYIEIYTILDDWNRLLYLPIVLLPYSSSSRHTIVVLLLPLFLLLVPIHDTPMNFSLNVSEFVRYLNSFIGSMVFPFITILVLLG</sequence>
<evidence type="ECO:0000313" key="3">
    <source>
        <dbReference type="Proteomes" id="UP001233999"/>
    </source>
</evidence>
<dbReference type="Proteomes" id="UP001233999">
    <property type="component" value="Unassembled WGS sequence"/>
</dbReference>
<protein>
    <submittedName>
        <fullName evidence="2">Uncharacterized protein</fullName>
    </submittedName>
</protein>
<comment type="caution">
    <text evidence="2">The sequence shown here is derived from an EMBL/GenBank/DDBJ whole genome shotgun (WGS) entry which is preliminary data.</text>
</comment>
<gene>
    <name evidence="2" type="ORF">L9F63_003976</name>
</gene>
<feature type="transmembrane region" description="Helical" evidence="1">
    <location>
        <begin position="72"/>
        <end position="94"/>
    </location>
</feature>
<feature type="non-terminal residue" evidence="2">
    <location>
        <position position="1"/>
    </location>
</feature>
<proteinExistence type="predicted"/>
<dbReference type="EMBL" id="JASPKZ010008345">
    <property type="protein sequence ID" value="KAJ9580341.1"/>
    <property type="molecule type" value="Genomic_DNA"/>
</dbReference>
<feature type="transmembrane region" description="Helical" evidence="1">
    <location>
        <begin position="43"/>
        <end position="60"/>
    </location>
</feature>
<feature type="non-terminal residue" evidence="2">
    <location>
        <position position="95"/>
    </location>
</feature>
<reference evidence="2" key="1">
    <citation type="journal article" date="2023" name="IScience">
        <title>Live-bearing cockroach genome reveals convergent evolutionary mechanisms linked to viviparity in insects and beyond.</title>
        <authorList>
            <person name="Fouks B."/>
            <person name="Harrison M.C."/>
            <person name="Mikhailova A.A."/>
            <person name="Marchal E."/>
            <person name="English S."/>
            <person name="Carruthers M."/>
            <person name="Jennings E.C."/>
            <person name="Chiamaka E.L."/>
            <person name="Frigard R.A."/>
            <person name="Pippel M."/>
            <person name="Attardo G.M."/>
            <person name="Benoit J.B."/>
            <person name="Bornberg-Bauer E."/>
            <person name="Tobe S.S."/>
        </authorList>
    </citation>
    <scope>NUCLEOTIDE SEQUENCE</scope>
    <source>
        <strain evidence="2">Stay&amp;Tobe</strain>
    </source>
</reference>
<keyword evidence="1" id="KW-0472">Membrane</keyword>
<keyword evidence="1" id="KW-1133">Transmembrane helix</keyword>
<dbReference type="AlphaFoldDB" id="A0AAD7ZH12"/>
<name>A0AAD7ZH12_DIPPU</name>
<evidence type="ECO:0000256" key="1">
    <source>
        <dbReference type="SAM" id="Phobius"/>
    </source>
</evidence>